<evidence type="ECO:0000256" key="5">
    <source>
        <dbReference type="ARBA" id="ARBA00022927"/>
    </source>
</evidence>
<dbReference type="EMBL" id="FWXJ01000003">
    <property type="protein sequence ID" value="SMC36220.1"/>
    <property type="molecule type" value="Genomic_DNA"/>
</dbReference>
<evidence type="ECO:0000256" key="3">
    <source>
        <dbReference type="ARBA" id="ARBA00022475"/>
    </source>
</evidence>
<evidence type="ECO:0000256" key="9">
    <source>
        <dbReference type="SAM" id="Phobius"/>
    </source>
</evidence>
<evidence type="ECO:0000313" key="11">
    <source>
        <dbReference type="EMBL" id="SMC36220.1"/>
    </source>
</evidence>
<evidence type="ECO:0000313" key="12">
    <source>
        <dbReference type="Proteomes" id="UP000192708"/>
    </source>
</evidence>
<name>A0A1W1YJ14_9BURK</name>
<sequence>MTLQYLITIANSSGGILYFMMILLFVAIVIIVERLKHLADMRRVGYELINLCQSKGAIQLESLQALQKNHEDYPIIQLLKTVIGKDIKDLNREALDGNLEEAIMLEVPHLDKGVWILDTIITLAPLLGLFGTIVGMFNAMAFITDIQNSAVQISGGISEALISTAFGLVIAMVGLSFFNNINYKIRFLVHQMETFKVMVLNRSEEFKNINPL</sequence>
<dbReference type="GO" id="GO:0017038">
    <property type="term" value="P:protein import"/>
    <property type="evidence" value="ECO:0007669"/>
    <property type="project" value="TreeGrafter"/>
</dbReference>
<evidence type="ECO:0000256" key="7">
    <source>
        <dbReference type="ARBA" id="ARBA00023136"/>
    </source>
</evidence>
<organism evidence="11 12">
    <name type="scientific">Polynucleobacter kasalickyi</name>
    <dbReference type="NCBI Taxonomy" id="1938817"/>
    <lineage>
        <taxon>Bacteria</taxon>
        <taxon>Pseudomonadati</taxon>
        <taxon>Pseudomonadota</taxon>
        <taxon>Betaproteobacteria</taxon>
        <taxon>Burkholderiales</taxon>
        <taxon>Burkholderiaceae</taxon>
        <taxon>Polynucleobacter</taxon>
    </lineage>
</organism>
<dbReference type="GO" id="GO:0005886">
    <property type="term" value="C:plasma membrane"/>
    <property type="evidence" value="ECO:0007669"/>
    <property type="project" value="UniProtKB-SubCell"/>
</dbReference>
<keyword evidence="6 9" id="KW-1133">Transmembrane helix</keyword>
<feature type="transmembrane region" description="Helical" evidence="9">
    <location>
        <begin position="15"/>
        <end position="32"/>
    </location>
</feature>
<feature type="transmembrane region" description="Helical" evidence="9">
    <location>
        <begin position="114"/>
        <end position="140"/>
    </location>
</feature>
<proteinExistence type="inferred from homology"/>
<dbReference type="InterPro" id="IPR050790">
    <property type="entry name" value="ExbB/TolQ_transport"/>
</dbReference>
<comment type="subcellular location">
    <subcellularLocation>
        <location evidence="1">Cell membrane</location>
        <topology evidence="1">Multi-pass membrane protein</topology>
    </subcellularLocation>
    <subcellularLocation>
        <location evidence="8">Membrane</location>
        <topology evidence="8">Multi-pass membrane protein</topology>
    </subcellularLocation>
</comment>
<dbReference type="AlphaFoldDB" id="A0A1W1YJ14"/>
<reference evidence="11 12" key="1">
    <citation type="submission" date="2017-04" db="EMBL/GenBank/DDBJ databases">
        <authorList>
            <person name="Afonso C.L."/>
            <person name="Miller P.J."/>
            <person name="Scott M.A."/>
            <person name="Spackman E."/>
            <person name="Goraichik I."/>
            <person name="Dimitrov K.M."/>
            <person name="Suarez D.L."/>
            <person name="Swayne D.E."/>
        </authorList>
    </citation>
    <scope>NUCLEOTIDE SEQUENCE [LARGE SCALE GENOMIC DNA]</scope>
    <source>
        <strain evidence="11 12">VK13</strain>
    </source>
</reference>
<dbReference type="PANTHER" id="PTHR30625:SF15">
    <property type="entry name" value="BIOPOLYMER TRANSPORT PROTEIN EXBB"/>
    <property type="match status" value="1"/>
</dbReference>
<feature type="transmembrane region" description="Helical" evidence="9">
    <location>
        <begin position="160"/>
        <end position="178"/>
    </location>
</feature>
<comment type="similarity">
    <text evidence="8">Belongs to the exbB/tolQ family.</text>
</comment>
<gene>
    <name evidence="11" type="ORF">SAMN06296008_103112</name>
</gene>
<feature type="domain" description="MotA/TolQ/ExbB proton channel" evidence="10">
    <location>
        <begin position="87"/>
        <end position="193"/>
    </location>
</feature>
<evidence type="ECO:0000256" key="2">
    <source>
        <dbReference type="ARBA" id="ARBA00022448"/>
    </source>
</evidence>
<keyword evidence="12" id="KW-1185">Reference proteome</keyword>
<dbReference type="STRING" id="1938817.SAMN06296008_103112"/>
<dbReference type="PANTHER" id="PTHR30625">
    <property type="entry name" value="PROTEIN TOLQ"/>
    <property type="match status" value="1"/>
</dbReference>
<accession>A0A1W1YJ14</accession>
<keyword evidence="3" id="KW-1003">Cell membrane</keyword>
<keyword evidence="4 9" id="KW-0812">Transmembrane</keyword>
<dbReference type="RefSeq" id="WP_084282834.1">
    <property type="nucleotide sequence ID" value="NZ_FWXJ01000003.1"/>
</dbReference>
<dbReference type="InterPro" id="IPR002898">
    <property type="entry name" value="MotA_ExbB_proton_chnl"/>
</dbReference>
<keyword evidence="7 9" id="KW-0472">Membrane</keyword>
<evidence type="ECO:0000256" key="1">
    <source>
        <dbReference type="ARBA" id="ARBA00004651"/>
    </source>
</evidence>
<evidence type="ECO:0000256" key="8">
    <source>
        <dbReference type="RuleBase" id="RU004057"/>
    </source>
</evidence>
<evidence type="ECO:0000256" key="4">
    <source>
        <dbReference type="ARBA" id="ARBA00022692"/>
    </source>
</evidence>
<dbReference type="OrthoDB" id="4045at2"/>
<dbReference type="Pfam" id="PF01618">
    <property type="entry name" value="MotA_ExbB"/>
    <property type="match status" value="1"/>
</dbReference>
<keyword evidence="5 8" id="KW-0653">Protein transport</keyword>
<dbReference type="Proteomes" id="UP000192708">
    <property type="component" value="Unassembled WGS sequence"/>
</dbReference>
<evidence type="ECO:0000259" key="10">
    <source>
        <dbReference type="Pfam" id="PF01618"/>
    </source>
</evidence>
<keyword evidence="2 8" id="KW-0813">Transport</keyword>
<protein>
    <submittedName>
        <fullName evidence="11">Outer membrane transport energization protein ExbB</fullName>
    </submittedName>
</protein>
<evidence type="ECO:0000256" key="6">
    <source>
        <dbReference type="ARBA" id="ARBA00022989"/>
    </source>
</evidence>